<keyword evidence="2" id="KW-0732">Signal</keyword>
<evidence type="ECO:0000313" key="4">
    <source>
        <dbReference type="Proteomes" id="UP001313282"/>
    </source>
</evidence>
<accession>A0AAN8MIT3</accession>
<dbReference type="EMBL" id="JAVHNR010000012">
    <property type="protein sequence ID" value="KAK6330082.1"/>
    <property type="molecule type" value="Genomic_DNA"/>
</dbReference>
<protein>
    <submittedName>
        <fullName evidence="3">Uncharacterized protein</fullName>
    </submittedName>
</protein>
<evidence type="ECO:0000256" key="1">
    <source>
        <dbReference type="SAM" id="MobiDB-lite"/>
    </source>
</evidence>
<name>A0AAN8MIT3_9PEZI</name>
<evidence type="ECO:0000256" key="2">
    <source>
        <dbReference type="SAM" id="SignalP"/>
    </source>
</evidence>
<organism evidence="3 4">
    <name type="scientific">Orbilia javanica</name>
    <dbReference type="NCBI Taxonomy" id="47235"/>
    <lineage>
        <taxon>Eukaryota</taxon>
        <taxon>Fungi</taxon>
        <taxon>Dikarya</taxon>
        <taxon>Ascomycota</taxon>
        <taxon>Pezizomycotina</taxon>
        <taxon>Orbiliomycetes</taxon>
        <taxon>Orbiliales</taxon>
        <taxon>Orbiliaceae</taxon>
        <taxon>Orbilia</taxon>
    </lineage>
</organism>
<keyword evidence="4" id="KW-1185">Reference proteome</keyword>
<feature type="region of interest" description="Disordered" evidence="1">
    <location>
        <begin position="413"/>
        <end position="432"/>
    </location>
</feature>
<dbReference type="Proteomes" id="UP001313282">
    <property type="component" value="Unassembled WGS sequence"/>
</dbReference>
<evidence type="ECO:0000313" key="3">
    <source>
        <dbReference type="EMBL" id="KAK6330082.1"/>
    </source>
</evidence>
<gene>
    <name evidence="3" type="ORF">TWF718_003510</name>
</gene>
<comment type="caution">
    <text evidence="3">The sequence shown here is derived from an EMBL/GenBank/DDBJ whole genome shotgun (WGS) entry which is preliminary data.</text>
</comment>
<feature type="chain" id="PRO_5043040785" evidence="2">
    <location>
        <begin position="23"/>
        <end position="457"/>
    </location>
</feature>
<proteinExistence type="predicted"/>
<feature type="signal peptide" evidence="2">
    <location>
        <begin position="1"/>
        <end position="22"/>
    </location>
</feature>
<dbReference type="AlphaFoldDB" id="A0AAN8MIT3"/>
<sequence>MLFRALLILAQVIALRVRGSLAAATFLEGFFATDRSPFHGSVYSLCYGVKAIGNIVSLANNKETSCEALGGLSFWQAQRESPSQYLNPDFEYFSFDTISGDSIMMIQDKLRAVLKVGRAGKNPGFKKAIFSPMVPKSIAGGGRGIRPGDHLVFIGSIDRPGQYKLEGGVITGLGGEPKGVFYTTKKAIEPTTMTLRVAPNPEPTGQDNLPIYEESDETDETDEYVGRAGIPAFNPTTETWEWAGLDPNPPTTAAGNRNEAIPEVSQETSDGYIEQADWSTGNVRHDFRLLPPNPKARDPYKLPAGFRYAQTGVSSNNPQTEETLQISDVQINPLQSTEETSRFLGESDQTERLFMNSQEDTALDSTSSQLNLGAIPYTPPGYGSEVSTGFPAGSEDGTGVNVPQRWVPPQDFSSNQKQAIQGYPPPPNLVKPAVKKAGAVDRVPLLPWPSASGNTNY</sequence>
<reference evidence="3 4" key="1">
    <citation type="submission" date="2019-10" db="EMBL/GenBank/DDBJ databases">
        <authorList>
            <person name="Palmer J.M."/>
        </authorList>
    </citation>
    <scope>NUCLEOTIDE SEQUENCE [LARGE SCALE GENOMIC DNA]</scope>
    <source>
        <strain evidence="3 4">TWF718</strain>
    </source>
</reference>